<sequence>MYFKKIISISVLVLMVAGCVNPAGNSGKSKYSAQQISEKETFLQSSGDYRGLIALYREILKNGENEMIRYKLAESYYYNGDSKSSNFYLEPLIASNNRKLSHDVFLLRIKNDIQLNQYQRAITHADSYLKINAKDGQAYNLRGIAYAHLGNLDQAYHDIMSARERFISDSVAINNLAMLNILDKQYKNAVNLLLPQYLNGEREPRLIYNLVFALVKSGDLSYAKDIIQKEKLNTSPDQLIIALQKTEKNADKVKR</sequence>
<dbReference type="Gene3D" id="1.25.40.10">
    <property type="entry name" value="Tetratricopeptide repeat domain"/>
    <property type="match status" value="1"/>
</dbReference>
<dbReference type="STRING" id="1122938.SAMN05660772_00276"/>
<dbReference type="Proteomes" id="UP000192408">
    <property type="component" value="Unassembled WGS sequence"/>
</dbReference>
<dbReference type="RefSeq" id="WP_418889039.1">
    <property type="nucleotide sequence ID" value="NZ_FWWV01000001.1"/>
</dbReference>
<dbReference type="SUPFAM" id="SSF48452">
    <property type="entry name" value="TPR-like"/>
    <property type="match status" value="1"/>
</dbReference>
<keyword evidence="1" id="KW-0732">Signal</keyword>
<gene>
    <name evidence="2" type="ORF">SAMN05660772_00276</name>
</gene>
<dbReference type="AlphaFoldDB" id="A0A1W1UD65"/>
<dbReference type="EMBL" id="FWWV01000001">
    <property type="protein sequence ID" value="SMB78973.1"/>
    <property type="molecule type" value="Genomic_DNA"/>
</dbReference>
<feature type="chain" id="PRO_5012167343" evidence="1">
    <location>
        <begin position="23"/>
        <end position="255"/>
    </location>
</feature>
<organism evidence="2 3">
    <name type="scientific">Pasteurella testudinis DSM 23072</name>
    <dbReference type="NCBI Taxonomy" id="1122938"/>
    <lineage>
        <taxon>Bacteria</taxon>
        <taxon>Pseudomonadati</taxon>
        <taxon>Pseudomonadota</taxon>
        <taxon>Gammaproteobacteria</taxon>
        <taxon>Pasteurellales</taxon>
        <taxon>Pasteurellaceae</taxon>
        <taxon>Pasteurella</taxon>
    </lineage>
</organism>
<accession>A0A1W1UD65</accession>
<evidence type="ECO:0000313" key="2">
    <source>
        <dbReference type="EMBL" id="SMB78973.1"/>
    </source>
</evidence>
<keyword evidence="3" id="KW-1185">Reference proteome</keyword>
<protein>
    <submittedName>
        <fullName evidence="2">Tight adherence protein D</fullName>
    </submittedName>
</protein>
<proteinExistence type="predicted"/>
<dbReference type="PROSITE" id="PS51257">
    <property type="entry name" value="PROKAR_LIPOPROTEIN"/>
    <property type="match status" value="1"/>
</dbReference>
<feature type="signal peptide" evidence="1">
    <location>
        <begin position="1"/>
        <end position="22"/>
    </location>
</feature>
<name>A0A1W1UD65_9PAST</name>
<evidence type="ECO:0000313" key="3">
    <source>
        <dbReference type="Proteomes" id="UP000192408"/>
    </source>
</evidence>
<evidence type="ECO:0000256" key="1">
    <source>
        <dbReference type="SAM" id="SignalP"/>
    </source>
</evidence>
<dbReference type="InterPro" id="IPR011990">
    <property type="entry name" value="TPR-like_helical_dom_sf"/>
</dbReference>
<reference evidence="3" key="1">
    <citation type="submission" date="2017-04" db="EMBL/GenBank/DDBJ databases">
        <authorList>
            <person name="Varghese N."/>
            <person name="Submissions S."/>
        </authorList>
    </citation>
    <scope>NUCLEOTIDE SEQUENCE [LARGE SCALE GENOMIC DNA]</scope>
    <source>
        <strain evidence="3">DSM 23072</strain>
    </source>
</reference>